<accession>A0A926ZJF8</accession>
<evidence type="ECO:0000313" key="3">
    <source>
        <dbReference type="Proteomes" id="UP000641646"/>
    </source>
</evidence>
<evidence type="ECO:0000313" key="2">
    <source>
        <dbReference type="EMBL" id="MBD2184629.1"/>
    </source>
</evidence>
<organism evidence="2 3">
    <name type="scientific">Aerosakkonema funiforme FACHB-1375</name>
    <dbReference type="NCBI Taxonomy" id="2949571"/>
    <lineage>
        <taxon>Bacteria</taxon>
        <taxon>Bacillati</taxon>
        <taxon>Cyanobacteriota</taxon>
        <taxon>Cyanophyceae</taxon>
        <taxon>Oscillatoriophycideae</taxon>
        <taxon>Aerosakkonematales</taxon>
        <taxon>Aerosakkonemataceae</taxon>
        <taxon>Aerosakkonema</taxon>
    </lineage>
</organism>
<dbReference type="EMBL" id="JACJPW010000089">
    <property type="protein sequence ID" value="MBD2184629.1"/>
    <property type="molecule type" value="Genomic_DNA"/>
</dbReference>
<keyword evidence="3" id="KW-1185">Reference proteome</keyword>
<sequence length="92" mass="10835">MLELKYSKPSQPATQTTLNSPGADVEERLEDLERADRSLYKMIGMEVWSIAKTMDDIYPGFWNQFMANRRIAMKNFIDQKQNHRANEEHPFL</sequence>
<evidence type="ECO:0000256" key="1">
    <source>
        <dbReference type="SAM" id="MobiDB-lite"/>
    </source>
</evidence>
<dbReference type="Proteomes" id="UP000641646">
    <property type="component" value="Unassembled WGS sequence"/>
</dbReference>
<dbReference type="RefSeq" id="WP_190471398.1">
    <property type="nucleotide sequence ID" value="NZ_JACJPW010000089.1"/>
</dbReference>
<feature type="region of interest" description="Disordered" evidence="1">
    <location>
        <begin position="1"/>
        <end position="25"/>
    </location>
</feature>
<protein>
    <submittedName>
        <fullName evidence="2">Uncharacterized protein</fullName>
    </submittedName>
</protein>
<dbReference type="AlphaFoldDB" id="A0A926ZJF8"/>
<gene>
    <name evidence="2" type="ORF">H6G03_26770</name>
</gene>
<comment type="caution">
    <text evidence="2">The sequence shown here is derived from an EMBL/GenBank/DDBJ whole genome shotgun (WGS) entry which is preliminary data.</text>
</comment>
<proteinExistence type="predicted"/>
<feature type="compositionally biased region" description="Polar residues" evidence="1">
    <location>
        <begin position="8"/>
        <end position="20"/>
    </location>
</feature>
<name>A0A926ZJF8_9CYAN</name>
<reference evidence="2" key="2">
    <citation type="submission" date="2020-08" db="EMBL/GenBank/DDBJ databases">
        <authorList>
            <person name="Chen M."/>
            <person name="Teng W."/>
            <person name="Zhao L."/>
            <person name="Hu C."/>
            <person name="Zhou Y."/>
            <person name="Han B."/>
            <person name="Song L."/>
            <person name="Shu W."/>
        </authorList>
    </citation>
    <scope>NUCLEOTIDE SEQUENCE</scope>
    <source>
        <strain evidence="2">FACHB-1375</strain>
    </source>
</reference>
<reference evidence="2" key="1">
    <citation type="journal article" date="2015" name="ISME J.">
        <title>Draft Genome Sequence of Streptomyces incarnatus NRRL8089, which Produces the Nucleoside Antibiotic Sinefungin.</title>
        <authorList>
            <person name="Oshima K."/>
            <person name="Hattori M."/>
            <person name="Shimizu H."/>
            <person name="Fukuda K."/>
            <person name="Nemoto M."/>
            <person name="Inagaki K."/>
            <person name="Tamura T."/>
        </authorList>
    </citation>
    <scope>NUCLEOTIDE SEQUENCE</scope>
    <source>
        <strain evidence="2">FACHB-1375</strain>
    </source>
</reference>